<evidence type="ECO:0000259" key="2">
    <source>
        <dbReference type="PROSITE" id="PS50943"/>
    </source>
</evidence>
<dbReference type="PANTHER" id="PTHR46558">
    <property type="entry name" value="TRACRIPTIONAL REGULATORY PROTEIN-RELATED-RELATED"/>
    <property type="match status" value="1"/>
</dbReference>
<name>A0A1E8GMZ4_9LACT</name>
<sequence>MKNRIKDYRKRMKFSQEDLARLTHVSRQTINAIENDKYDPELALAFKLARFLDVTVDELFDYQNRKKEDDVLWCSKYHCELWEQQSDTGSLA</sequence>
<reference evidence="4" key="1">
    <citation type="submission" date="2016-09" db="EMBL/GenBank/DDBJ databases">
        <title>Draft genome sequence of a novel species of the family Streptococcaceae isolated from flowers.</title>
        <authorList>
            <person name="Chuah L.-O."/>
            <person name="Yap K.-P."/>
            <person name="Thong K.L."/>
            <person name="Liong M.T."/>
            <person name="Ahmad R."/>
            <person name="Rusul G."/>
        </authorList>
    </citation>
    <scope>NUCLEOTIDE SEQUENCE [LARGE SCALE GENOMIC DNA]</scope>
    <source>
        <strain evidence="4">DF1</strain>
    </source>
</reference>
<dbReference type="Pfam" id="PF01381">
    <property type="entry name" value="HTH_3"/>
    <property type="match status" value="1"/>
</dbReference>
<dbReference type="Gene3D" id="1.10.260.40">
    <property type="entry name" value="lambda repressor-like DNA-binding domains"/>
    <property type="match status" value="1"/>
</dbReference>
<gene>
    <name evidence="3" type="ORF">BG261_03360</name>
</gene>
<dbReference type="Proteomes" id="UP000178622">
    <property type="component" value="Unassembled WGS sequence"/>
</dbReference>
<dbReference type="AlphaFoldDB" id="A0A1E8GMZ4"/>
<dbReference type="STRING" id="1859473.BG261_03360"/>
<comment type="caution">
    <text evidence="3">The sequence shown here is derived from an EMBL/GenBank/DDBJ whole genome shotgun (WGS) entry which is preliminary data.</text>
</comment>
<dbReference type="PANTHER" id="PTHR46558:SF4">
    <property type="entry name" value="DNA-BIDING PHAGE PROTEIN"/>
    <property type="match status" value="1"/>
</dbReference>
<dbReference type="GO" id="GO:0003677">
    <property type="term" value="F:DNA binding"/>
    <property type="evidence" value="ECO:0007669"/>
    <property type="project" value="UniProtKB-KW"/>
</dbReference>
<organism evidence="3 4">
    <name type="scientific">Floricoccus tropicus</name>
    <dbReference type="NCBI Taxonomy" id="1859473"/>
    <lineage>
        <taxon>Bacteria</taxon>
        <taxon>Bacillati</taxon>
        <taxon>Bacillota</taxon>
        <taxon>Bacilli</taxon>
        <taxon>Lactobacillales</taxon>
        <taxon>Streptococcaceae</taxon>
        <taxon>Floricoccus</taxon>
    </lineage>
</organism>
<dbReference type="RefSeq" id="WP_070792146.1">
    <property type="nucleotide sequence ID" value="NZ_MKIR01000012.1"/>
</dbReference>
<dbReference type="SUPFAM" id="SSF47413">
    <property type="entry name" value="lambda repressor-like DNA-binding domains"/>
    <property type="match status" value="1"/>
</dbReference>
<dbReference type="InterPro" id="IPR010982">
    <property type="entry name" value="Lambda_DNA-bd_dom_sf"/>
</dbReference>
<dbReference type="EMBL" id="MKIR01000012">
    <property type="protein sequence ID" value="OFI49634.1"/>
    <property type="molecule type" value="Genomic_DNA"/>
</dbReference>
<dbReference type="PROSITE" id="PS50943">
    <property type="entry name" value="HTH_CROC1"/>
    <property type="match status" value="1"/>
</dbReference>
<dbReference type="OrthoDB" id="6386941at2"/>
<evidence type="ECO:0000256" key="1">
    <source>
        <dbReference type="ARBA" id="ARBA00023125"/>
    </source>
</evidence>
<dbReference type="CDD" id="cd00093">
    <property type="entry name" value="HTH_XRE"/>
    <property type="match status" value="1"/>
</dbReference>
<accession>A0A1E8GMZ4</accession>
<dbReference type="SMART" id="SM00530">
    <property type="entry name" value="HTH_XRE"/>
    <property type="match status" value="1"/>
</dbReference>
<protein>
    <submittedName>
        <fullName evidence="3">Transcriptional regulator</fullName>
    </submittedName>
</protein>
<feature type="domain" description="HTH cro/C1-type" evidence="2">
    <location>
        <begin position="5"/>
        <end position="59"/>
    </location>
</feature>
<dbReference type="InterPro" id="IPR001387">
    <property type="entry name" value="Cro/C1-type_HTH"/>
</dbReference>
<keyword evidence="1" id="KW-0238">DNA-binding</keyword>
<proteinExistence type="predicted"/>
<evidence type="ECO:0000313" key="3">
    <source>
        <dbReference type="EMBL" id="OFI49634.1"/>
    </source>
</evidence>
<keyword evidence="4" id="KW-1185">Reference proteome</keyword>
<evidence type="ECO:0000313" key="4">
    <source>
        <dbReference type="Proteomes" id="UP000178622"/>
    </source>
</evidence>